<proteinExistence type="predicted"/>
<dbReference type="Pfam" id="PF07963">
    <property type="entry name" value="N_methyl"/>
    <property type="match status" value="1"/>
</dbReference>
<keyword evidence="3" id="KW-1185">Reference proteome</keyword>
<dbReference type="AlphaFoldDB" id="A0A8E6B7J0"/>
<organism evidence="2 3">
    <name type="scientific">Telmatocola sphagniphila</name>
    <dbReference type="NCBI Taxonomy" id="1123043"/>
    <lineage>
        <taxon>Bacteria</taxon>
        <taxon>Pseudomonadati</taxon>
        <taxon>Planctomycetota</taxon>
        <taxon>Planctomycetia</taxon>
        <taxon>Gemmatales</taxon>
        <taxon>Gemmataceae</taxon>
    </lineage>
</organism>
<dbReference type="PANTHER" id="PTHR30093:SF2">
    <property type="entry name" value="TYPE II SECRETION SYSTEM PROTEIN H"/>
    <property type="match status" value="1"/>
</dbReference>
<dbReference type="Gene3D" id="3.30.700.10">
    <property type="entry name" value="Glycoprotein, Type 4 Pilin"/>
    <property type="match status" value="1"/>
</dbReference>
<accession>A0A8E6B7J0</accession>
<dbReference type="InterPro" id="IPR027558">
    <property type="entry name" value="Pre_pil_HX9DG_C"/>
</dbReference>
<dbReference type="KEGG" id="tsph:KIH39_04485"/>
<dbReference type="NCBIfam" id="TIGR04294">
    <property type="entry name" value="pre_pil_HX9DG"/>
    <property type="match status" value="1"/>
</dbReference>
<feature type="domain" description="DUF1559" evidence="1">
    <location>
        <begin position="39"/>
        <end position="323"/>
    </location>
</feature>
<dbReference type="InterPro" id="IPR011453">
    <property type="entry name" value="DUF1559"/>
</dbReference>
<dbReference type="EMBL" id="CP074694">
    <property type="protein sequence ID" value="QVL33181.1"/>
    <property type="molecule type" value="Genomic_DNA"/>
</dbReference>
<sequence length="341" mass="36622">MSLVSRRQLRARSAFTLIELLVVIAIIAILIGLLLPAVQKVRAAAARMSCSNNLKQLGLALHMFHDTNEKFPFGSNDNGSDSSGNKIAYLPWGVMILPYIEQQNLYAKFNYNIPFNSPPNNTNSLDPTQNPAANKIKTFMCPASPSQGNVYQDTWDNNPNAYGPYSGPSSWTVSASDYIGISGVLGSFAGTYVPGVNFDHNGVLTDNFQVKMLDISDGTSNTWLVGEQAGAPNVYGAGNKIMATPPYNPAATSLYISGNGWADENNGDQWFGGSSYDGTNPIGGGPCVINCSNIAGIYSFHDVGANVLYADGHVQFVKASLDPRTAILLISFRDGQVLPDY</sequence>
<dbReference type="PANTHER" id="PTHR30093">
    <property type="entry name" value="GENERAL SECRETION PATHWAY PROTEIN G"/>
    <property type="match status" value="1"/>
</dbReference>
<protein>
    <submittedName>
        <fullName evidence="2">DUF1559 domain-containing protein</fullName>
    </submittedName>
</protein>
<dbReference type="RefSeq" id="WP_213498071.1">
    <property type="nucleotide sequence ID" value="NZ_CP074694.1"/>
</dbReference>
<evidence type="ECO:0000259" key="1">
    <source>
        <dbReference type="Pfam" id="PF07596"/>
    </source>
</evidence>
<dbReference type="SUPFAM" id="SSF54523">
    <property type="entry name" value="Pili subunits"/>
    <property type="match status" value="1"/>
</dbReference>
<gene>
    <name evidence="2" type="ORF">KIH39_04485</name>
</gene>
<evidence type="ECO:0000313" key="3">
    <source>
        <dbReference type="Proteomes" id="UP000676194"/>
    </source>
</evidence>
<dbReference type="InterPro" id="IPR012902">
    <property type="entry name" value="N_methyl_site"/>
</dbReference>
<evidence type="ECO:0000313" key="2">
    <source>
        <dbReference type="EMBL" id="QVL33181.1"/>
    </source>
</evidence>
<dbReference type="InterPro" id="IPR045584">
    <property type="entry name" value="Pilin-like"/>
</dbReference>
<dbReference type="Pfam" id="PF07596">
    <property type="entry name" value="SBP_bac_10"/>
    <property type="match status" value="1"/>
</dbReference>
<name>A0A8E6B7J0_9BACT</name>
<reference evidence="2" key="1">
    <citation type="submission" date="2021-05" db="EMBL/GenBank/DDBJ databases">
        <title>Complete genome sequence of the cellulolytic planctomycete Telmatocola sphagniphila SP2T and characterization of the first cellulase from planctomycetes.</title>
        <authorList>
            <person name="Rakitin A.L."/>
            <person name="Beletsky A.V."/>
            <person name="Naumoff D.G."/>
            <person name="Kulichevskaya I.S."/>
            <person name="Mardanov A.V."/>
            <person name="Ravin N.V."/>
            <person name="Dedysh S.N."/>
        </authorList>
    </citation>
    <scope>NUCLEOTIDE SEQUENCE</scope>
    <source>
        <strain evidence="2">SP2T</strain>
    </source>
</reference>
<dbReference type="NCBIfam" id="TIGR02532">
    <property type="entry name" value="IV_pilin_GFxxxE"/>
    <property type="match status" value="1"/>
</dbReference>
<dbReference type="Proteomes" id="UP000676194">
    <property type="component" value="Chromosome"/>
</dbReference>